<protein>
    <submittedName>
        <fullName evidence="1">Uncharacterized protein</fullName>
    </submittedName>
</protein>
<sequence length="333" mass="37730">MDTYDTPSTRRYYGSPYGYWPSFGWNIAGITGFTLSTLWHLGQAIYYIVRRRKLERLIATKESGADGVGAQQLALVQQPRYWFIFATLFLGGTLETVGWWIRWASTLELEDDAGPFLGQLITLILAPCFIAAFNYTLFGLGVRHLGEEYSLLKGKWYMILFVIADAIGAVIQVAGGVIAANRFQDRKDTTTATNTIVAGLAIQLAATMIFVALGLDFTFRLVMERPRRIRQHVTLIEGHTAAESSERGTRKRWLVLLATVFFSVAMLVMRAVYRTVDYAKGWPAYREIQYSTPDKQELYFGVFDFLPMILCLLVFNIVHPGMILGSQRLFRVK</sequence>
<comment type="caution">
    <text evidence="1">The sequence shown here is derived from an EMBL/GenBank/DDBJ whole genome shotgun (WGS) entry which is preliminary data.</text>
</comment>
<evidence type="ECO:0000313" key="2">
    <source>
        <dbReference type="Proteomes" id="UP001230649"/>
    </source>
</evidence>
<dbReference type="Proteomes" id="UP001230649">
    <property type="component" value="Unassembled WGS sequence"/>
</dbReference>
<keyword evidence="2" id="KW-1185">Reference proteome</keyword>
<proteinExistence type="predicted"/>
<accession>A0ACC2VTD8</accession>
<name>A0ACC2VTD8_9TREE</name>
<evidence type="ECO:0000313" key="1">
    <source>
        <dbReference type="EMBL" id="KAJ9102685.1"/>
    </source>
</evidence>
<organism evidence="1 2">
    <name type="scientific">Naganishia adeliensis</name>
    <dbReference type="NCBI Taxonomy" id="92952"/>
    <lineage>
        <taxon>Eukaryota</taxon>
        <taxon>Fungi</taxon>
        <taxon>Dikarya</taxon>
        <taxon>Basidiomycota</taxon>
        <taxon>Agaricomycotina</taxon>
        <taxon>Tremellomycetes</taxon>
        <taxon>Filobasidiales</taxon>
        <taxon>Filobasidiaceae</taxon>
        <taxon>Naganishia</taxon>
    </lineage>
</organism>
<reference evidence="1" key="1">
    <citation type="submission" date="2023-04" db="EMBL/GenBank/DDBJ databases">
        <title>Draft Genome sequencing of Naganishia species isolated from polar environments using Oxford Nanopore Technology.</title>
        <authorList>
            <person name="Leo P."/>
            <person name="Venkateswaran K."/>
        </authorList>
    </citation>
    <scope>NUCLEOTIDE SEQUENCE</scope>
    <source>
        <strain evidence="1">MNA-CCFEE 5262</strain>
    </source>
</reference>
<dbReference type="EMBL" id="JASBWS010000063">
    <property type="protein sequence ID" value="KAJ9102685.1"/>
    <property type="molecule type" value="Genomic_DNA"/>
</dbReference>
<gene>
    <name evidence="1" type="ORF">QFC20_004957</name>
</gene>